<keyword evidence="2" id="KW-0227">DNA damage</keyword>
<dbReference type="InterPro" id="IPR001650">
    <property type="entry name" value="Helicase_C-like"/>
</dbReference>
<dbReference type="Pfam" id="PF23234">
    <property type="entry name" value="WHD_4th_Lhr"/>
    <property type="match status" value="1"/>
</dbReference>
<accession>D0LRE7</accession>
<evidence type="ECO:0000256" key="2">
    <source>
        <dbReference type="ARBA" id="ARBA00022763"/>
    </source>
</evidence>
<keyword evidence="4" id="KW-0347">Helicase</keyword>
<dbReference type="InterPro" id="IPR013701">
    <property type="entry name" value="Lhr-like_DEAD/DEAH_assoc"/>
</dbReference>
<evidence type="ECO:0000256" key="7">
    <source>
        <dbReference type="ARBA" id="ARBA00023204"/>
    </source>
</evidence>
<dbReference type="STRING" id="502025.Hoch_4684"/>
<dbReference type="SMART" id="SM00490">
    <property type="entry name" value="HELICc"/>
    <property type="match status" value="1"/>
</dbReference>
<dbReference type="Proteomes" id="UP000001880">
    <property type="component" value="Chromosome"/>
</dbReference>
<evidence type="ECO:0000256" key="4">
    <source>
        <dbReference type="ARBA" id="ARBA00022806"/>
    </source>
</evidence>
<dbReference type="Pfam" id="PF23235">
    <property type="entry name" value="WHD_3rd_Lhr"/>
    <property type="match status" value="1"/>
</dbReference>
<dbReference type="Pfam" id="PF19306">
    <property type="entry name" value="WHD_Lhr"/>
    <property type="match status" value="1"/>
</dbReference>
<dbReference type="EMBL" id="CP001804">
    <property type="protein sequence ID" value="ACY17175.1"/>
    <property type="molecule type" value="Genomic_DNA"/>
</dbReference>
<dbReference type="KEGG" id="hoh:Hoch_4684"/>
<dbReference type="GO" id="GO:0016887">
    <property type="term" value="F:ATP hydrolysis activity"/>
    <property type="evidence" value="ECO:0007669"/>
    <property type="project" value="TreeGrafter"/>
</dbReference>
<feature type="region of interest" description="Disordered" evidence="9">
    <location>
        <begin position="334"/>
        <end position="386"/>
    </location>
</feature>
<dbReference type="Gene3D" id="3.40.50.300">
    <property type="entry name" value="P-loop containing nucleotide triphosphate hydrolases"/>
    <property type="match status" value="2"/>
</dbReference>
<reference evidence="12 13" key="1">
    <citation type="journal article" date="2010" name="Stand. Genomic Sci.">
        <title>Complete genome sequence of Haliangium ochraceum type strain (SMP-2).</title>
        <authorList>
            <consortium name="US DOE Joint Genome Institute (JGI-PGF)"/>
            <person name="Ivanova N."/>
            <person name="Daum C."/>
            <person name="Lang E."/>
            <person name="Abt B."/>
            <person name="Kopitz M."/>
            <person name="Saunders E."/>
            <person name="Lapidus A."/>
            <person name="Lucas S."/>
            <person name="Glavina Del Rio T."/>
            <person name="Nolan M."/>
            <person name="Tice H."/>
            <person name="Copeland A."/>
            <person name="Cheng J.F."/>
            <person name="Chen F."/>
            <person name="Bruce D."/>
            <person name="Goodwin L."/>
            <person name="Pitluck S."/>
            <person name="Mavromatis K."/>
            <person name="Pati A."/>
            <person name="Mikhailova N."/>
            <person name="Chen A."/>
            <person name="Palaniappan K."/>
            <person name="Land M."/>
            <person name="Hauser L."/>
            <person name="Chang Y.J."/>
            <person name="Jeffries C.D."/>
            <person name="Detter J.C."/>
            <person name="Brettin T."/>
            <person name="Rohde M."/>
            <person name="Goker M."/>
            <person name="Bristow J."/>
            <person name="Markowitz V."/>
            <person name="Eisen J.A."/>
            <person name="Hugenholtz P."/>
            <person name="Kyrpides N.C."/>
            <person name="Klenk H.P."/>
        </authorList>
    </citation>
    <scope>NUCLEOTIDE SEQUENCE [LARGE SCALE GENOMIC DNA]</scope>
    <source>
        <strain evidence="13">DSM 14365 / CIP 107738 / JCM 11303 / AJ 13395 / SMP-2</strain>
    </source>
</reference>
<protein>
    <submittedName>
        <fullName evidence="12">DEAD/H associated domain protein</fullName>
    </submittedName>
</protein>
<name>D0LRE7_HALO1</name>
<dbReference type="GO" id="GO:0003677">
    <property type="term" value="F:DNA binding"/>
    <property type="evidence" value="ECO:0007669"/>
    <property type="project" value="UniProtKB-KW"/>
</dbReference>
<dbReference type="PANTHER" id="PTHR47962:SF5">
    <property type="entry name" value="ATP-DEPENDENT HELICASE LHR-RELATED"/>
    <property type="match status" value="1"/>
</dbReference>
<dbReference type="SMART" id="SM00487">
    <property type="entry name" value="DEXDc"/>
    <property type="match status" value="1"/>
</dbReference>
<dbReference type="InterPro" id="IPR014001">
    <property type="entry name" value="Helicase_ATP-bd"/>
</dbReference>
<keyword evidence="3" id="KW-0378">Hydrolase</keyword>
<keyword evidence="6" id="KW-0238">DNA-binding</keyword>
<dbReference type="GO" id="GO:0004386">
    <property type="term" value="F:helicase activity"/>
    <property type="evidence" value="ECO:0007669"/>
    <property type="project" value="UniProtKB-KW"/>
</dbReference>
<feature type="domain" description="Helicase ATP-binding" evidence="10">
    <location>
        <begin position="27"/>
        <end position="220"/>
    </location>
</feature>
<dbReference type="Pfam" id="PF08494">
    <property type="entry name" value="DEAD_assoc"/>
    <property type="match status" value="1"/>
</dbReference>
<evidence type="ECO:0000256" key="1">
    <source>
        <dbReference type="ARBA" id="ARBA00022741"/>
    </source>
</evidence>
<dbReference type="Pfam" id="PF00271">
    <property type="entry name" value="Helicase_C"/>
    <property type="match status" value="1"/>
</dbReference>
<evidence type="ECO:0000256" key="9">
    <source>
        <dbReference type="SAM" id="MobiDB-lite"/>
    </source>
</evidence>
<feature type="compositionally biased region" description="Polar residues" evidence="9">
    <location>
        <begin position="348"/>
        <end position="372"/>
    </location>
</feature>
<dbReference type="InterPro" id="IPR055368">
    <property type="entry name" value="WH3_Lhr"/>
</dbReference>
<evidence type="ECO:0000313" key="12">
    <source>
        <dbReference type="EMBL" id="ACY17175.1"/>
    </source>
</evidence>
<keyword evidence="8" id="KW-0413">Isomerase</keyword>
<dbReference type="Pfam" id="PF23236">
    <property type="entry name" value="WHD_2nd_Lhr"/>
    <property type="match status" value="1"/>
</dbReference>
<organism evidence="12 13">
    <name type="scientific">Haliangium ochraceum (strain DSM 14365 / JCM 11303 / SMP-2)</name>
    <dbReference type="NCBI Taxonomy" id="502025"/>
    <lineage>
        <taxon>Bacteria</taxon>
        <taxon>Pseudomonadati</taxon>
        <taxon>Myxococcota</taxon>
        <taxon>Polyangia</taxon>
        <taxon>Haliangiales</taxon>
        <taxon>Kofleriaceae</taxon>
        <taxon>Haliangium</taxon>
    </lineage>
</organism>
<dbReference type="PROSITE" id="PS51192">
    <property type="entry name" value="HELICASE_ATP_BIND_1"/>
    <property type="match status" value="1"/>
</dbReference>
<sequence>MTRFGPATEAWFSSAFAAPTKVQEQGWARIAAGDNALLIAPTGSGKTLAAFLWCIDRLSLPGREERRTPGVRVVYVSPLKALVYDVERNLRAPLAGIARAAEREGIDVRLPSVAVRTGDTSSKERRTQLRHPAEILITTPESLYLLLTSQARETLRSCETIVVDEVHALAPSKRGAHLALSLERLAHLAARDPQRIGLSATATPLAEVARYLGGDRPVSIVDTAAPPALDLEIVVPVADMTRPEDSLPAAAAGSGRGAFGVDSSLGPGRPLGAEAEGASSDNRPERGMWPAIYPRLLQLIDEHRTTIVFVNSRGLCERLTHRLNELAEDLAAERAAERARESGAAENGQASRSKGGQTSGSPAGQAPGTSIVRSHHGSLAHSERTQVEEALKSGAIRAIVATSSLELGIDMGAVDLVVLVESPSSVASGLQRIGRAGHGVGETSKGRLFPKHRGDLLEAAVVSSRMMAGAIESLRVPKNPLDVLAQQIVAMVAIEPWQVDALAAVVRRAAGFRELPQDALIGVLDMVSGRYPSHDFADLIPRVVWDRQSDELSARRGAKTLALLSGGTIPDRGTYGVYLGEDGPRVGELDEEMVHEITPGQTFTLGATTWRVERITRDRVQVTPAPGEVGMLPFWRGDGPGRPLELGRAMGAFVRELAALPEEQAHARLVSEFRLDAWAADNLLAHLGGQREATGVLPTDRTIVVERFRDELGDFRVCILSPFGSRVHAPWALAIEARLSQRAGFEVQTLWSDDGIVLRMQTEDGLPDAELLLPEPEEVEDLVIEQLGGSALFAGQFRENAARALLMPRRRPGQRTPLWVQRLKAQELLAVARSYPAFPIVMETYRACLQDVFDLPALSELLGAIRRREVRVELIETDAPSPFSRSLVFAYVAAYLYEGDAPLAERRAQALSLDRQLLRELLGQEDLRALLDAAVIDELEAELQALDDSRRPRHVDALSDLLRRLGELDDDELRARWDAREMPVEDALAELQRARRIARLRVGGRARWVAMEDMGLYRDALGAAPPPGVPEVFLEPVAAPVETLLGRFARTRGPFSSAQVAARYALPPAQVDALLGALAGQGKLLRGAFRPGATGDEWCEPEVLRRIKRRTLAKLRSEVAPVDSAILGRFAPAWHGVGEGGRGSRRLGEVLAQLEGLPMSLHELESAILPARVSDFAPRMLDELGAMGSLVWVGHGALGTRDGKIALYRRDRVAALLPPPEEPEELGPLHRQILDHLSERGASFFVALLSACAPASTPELLEALGDLAWAGLVTNDTFQPLRLLGRVRAGGSKRRARESTSAASGRWSLVRELLAGAPSETECAHRRALTLLERHGIVSREVAAIEPLPGGFSAIYQVLRAMEESGKVRRGYFVEGLGGAQFAFPGAVDRLRGLRGDDGGDPLVLAAADPANPYGWMLPWPAHGDEGAQGPRRVAGARVVLCGGELVLFLDKGCRRLLSFPAAGDRERLIQAGRALAVVAGKRRGKMLRVESIDGASARTAPQAETLQAAGFYADARGLVLEV</sequence>
<feature type="compositionally biased region" description="Basic and acidic residues" evidence="9">
    <location>
        <begin position="334"/>
        <end position="343"/>
    </location>
</feature>
<dbReference type="SUPFAM" id="SSF52540">
    <property type="entry name" value="P-loop containing nucleoside triphosphate hydrolases"/>
    <property type="match status" value="1"/>
</dbReference>
<keyword evidence="1" id="KW-0547">Nucleotide-binding</keyword>
<dbReference type="InterPro" id="IPR055367">
    <property type="entry name" value="WH4_Lhr"/>
</dbReference>
<evidence type="ECO:0000256" key="3">
    <source>
        <dbReference type="ARBA" id="ARBA00022801"/>
    </source>
</evidence>
<proteinExistence type="predicted"/>
<dbReference type="InterPro" id="IPR052511">
    <property type="entry name" value="ATP-dep_Helicase"/>
</dbReference>
<evidence type="ECO:0000256" key="5">
    <source>
        <dbReference type="ARBA" id="ARBA00022840"/>
    </source>
</evidence>
<dbReference type="InterPro" id="IPR045628">
    <property type="entry name" value="Lhr_WH_dom"/>
</dbReference>
<dbReference type="InterPro" id="IPR011545">
    <property type="entry name" value="DEAD/DEAH_box_helicase_dom"/>
</dbReference>
<evidence type="ECO:0000256" key="8">
    <source>
        <dbReference type="ARBA" id="ARBA00023235"/>
    </source>
</evidence>
<dbReference type="RefSeq" id="WP_012829773.1">
    <property type="nucleotide sequence ID" value="NC_013440.1"/>
</dbReference>
<feature type="region of interest" description="Disordered" evidence="9">
    <location>
        <begin position="246"/>
        <end position="286"/>
    </location>
</feature>
<dbReference type="InterPro" id="IPR027417">
    <property type="entry name" value="P-loop_NTPase"/>
</dbReference>
<dbReference type="eggNOG" id="COG1201">
    <property type="taxonomic scope" value="Bacteria"/>
</dbReference>
<feature type="domain" description="Helicase C-terminal" evidence="11">
    <location>
        <begin position="295"/>
        <end position="482"/>
    </location>
</feature>
<keyword evidence="13" id="KW-1185">Reference proteome</keyword>
<keyword evidence="5" id="KW-0067">ATP-binding</keyword>
<dbReference type="InterPro" id="IPR055369">
    <property type="entry name" value="WH2_Lhr"/>
</dbReference>
<dbReference type="PANTHER" id="PTHR47962">
    <property type="entry name" value="ATP-DEPENDENT HELICASE LHR-RELATED-RELATED"/>
    <property type="match status" value="1"/>
</dbReference>
<gene>
    <name evidence="12" type="ordered locus">Hoch_4684</name>
</gene>
<dbReference type="GO" id="GO:0006281">
    <property type="term" value="P:DNA repair"/>
    <property type="evidence" value="ECO:0007669"/>
    <property type="project" value="UniProtKB-KW"/>
</dbReference>
<dbReference type="OrthoDB" id="9815222at2"/>
<dbReference type="PROSITE" id="PS51194">
    <property type="entry name" value="HELICASE_CTER"/>
    <property type="match status" value="1"/>
</dbReference>
<dbReference type="HOGENOM" id="CLU_002025_3_1_7"/>
<keyword evidence="7" id="KW-0234">DNA repair</keyword>
<evidence type="ECO:0000259" key="11">
    <source>
        <dbReference type="PROSITE" id="PS51194"/>
    </source>
</evidence>
<evidence type="ECO:0000256" key="6">
    <source>
        <dbReference type="ARBA" id="ARBA00023125"/>
    </source>
</evidence>
<evidence type="ECO:0000313" key="13">
    <source>
        <dbReference type="Proteomes" id="UP000001880"/>
    </source>
</evidence>
<evidence type="ECO:0000259" key="10">
    <source>
        <dbReference type="PROSITE" id="PS51192"/>
    </source>
</evidence>
<dbReference type="Pfam" id="PF00270">
    <property type="entry name" value="DEAD"/>
    <property type="match status" value="1"/>
</dbReference>
<dbReference type="GO" id="GO:0005524">
    <property type="term" value="F:ATP binding"/>
    <property type="evidence" value="ECO:0007669"/>
    <property type="project" value="UniProtKB-KW"/>
</dbReference>